<keyword evidence="2" id="KW-1185">Reference proteome</keyword>
<evidence type="ECO:0000313" key="1">
    <source>
        <dbReference type="EMBL" id="USS92401.1"/>
    </source>
</evidence>
<evidence type="ECO:0000313" key="2">
    <source>
        <dbReference type="Proteomes" id="UP001056093"/>
    </source>
</evidence>
<organism evidence="1 2">
    <name type="scientific">Fructobacillus americanaquae</name>
    <dbReference type="NCBI Taxonomy" id="2940302"/>
    <lineage>
        <taxon>Bacteria</taxon>
        <taxon>Bacillati</taxon>
        <taxon>Bacillota</taxon>
        <taxon>Bacilli</taxon>
        <taxon>Lactobacillales</taxon>
        <taxon>Lactobacillaceae</taxon>
        <taxon>Fructobacillus</taxon>
    </lineage>
</organism>
<dbReference type="RefSeq" id="WP_252774182.1">
    <property type="nucleotide sequence ID" value="NZ_CP097122.1"/>
</dbReference>
<accession>A0ABY5C534</accession>
<proteinExistence type="predicted"/>
<reference evidence="1" key="1">
    <citation type="submission" date="2022-05" db="EMBL/GenBank/DDBJ databases">
        <authorList>
            <person name="Oliphant S.A."/>
            <person name="Watson-Haigh N.S."/>
            <person name="Sumby K.M."/>
            <person name="Gardner J.M."/>
            <person name="Jiranek V."/>
        </authorList>
    </citation>
    <scope>NUCLEOTIDE SEQUENCE</scope>
    <source>
        <strain evidence="1">KI3_B9</strain>
    </source>
</reference>
<dbReference type="EMBL" id="CP097122">
    <property type="protein sequence ID" value="USS92401.1"/>
    <property type="molecule type" value="Genomic_DNA"/>
</dbReference>
<protein>
    <submittedName>
        <fullName evidence="1">Uncharacterized protein</fullName>
    </submittedName>
</protein>
<dbReference type="Proteomes" id="UP001056093">
    <property type="component" value="Chromosome"/>
</dbReference>
<gene>
    <name evidence="1" type="ORF">M3M36_01940</name>
</gene>
<sequence length="203" mass="23487">MLSYQRQTEIRKLAENAHQKIMDQNIDNENLATYFKSIGLAVINADLSALKTTAYILYNIDKNQPQFVVENALNHRDWIYMLAKELGQLILGWNYQVNQDNHQVTEQINQKADQVDGIAILDYPFADAESQHQVNRINEADADFFAEHFLVPDETARPLLQNLNWSSLTTAQLIQKFSLIYFINDQIARNRLITLIQEVYSAK</sequence>
<name>A0ABY5C534_9LACO</name>